<feature type="region of interest" description="Disordered" evidence="6">
    <location>
        <begin position="252"/>
        <end position="282"/>
    </location>
</feature>
<sequence>MTQVLLEARGISLGYPREQGWQSVLEDFDLQLAPGEVITILGPSGVGKSSLLRVLAGLQQARSGSVSLLGEPLQGPHPRLAVAFQDPSLLPWLSLEKNVAFGLDFARQPKLMASERRARIDHAIEAVGLQHAREQYPAQLSGGMAQRTALARCLARQPQVLLLDEPFGALDEVTRADMQQLLLQLISRHNTAAVLITHDIDEALLLSDRVLLLGNHPARTLGQWHIDLPQPREQRVEELGALRIDILKTLRRASRTPEPDSEPLPLPSETAHVPGRLHSHSS</sequence>
<dbReference type="InterPro" id="IPR003439">
    <property type="entry name" value="ABC_transporter-like_ATP-bd"/>
</dbReference>
<evidence type="ECO:0000256" key="4">
    <source>
        <dbReference type="ARBA" id="ARBA00022840"/>
    </source>
</evidence>
<dbReference type="Proteomes" id="UP000028931">
    <property type="component" value="Chromosome"/>
</dbReference>
<dbReference type="PANTHER" id="PTHR42788:SF19">
    <property type="entry name" value="ALIPHATIC SULFONATES IMPORT ATP-BINDING PROTEIN SSUB 2"/>
    <property type="match status" value="1"/>
</dbReference>
<dbReference type="EMBL" id="CP009048">
    <property type="protein sequence ID" value="AIL62468.1"/>
    <property type="molecule type" value="Genomic_DNA"/>
</dbReference>
<dbReference type="Pfam" id="PF00005">
    <property type="entry name" value="ABC_tran"/>
    <property type="match status" value="1"/>
</dbReference>
<dbReference type="PANTHER" id="PTHR42788">
    <property type="entry name" value="TAURINE IMPORT ATP-BINDING PROTEIN-RELATED"/>
    <property type="match status" value="1"/>
</dbReference>
<reference evidence="8 9" key="1">
    <citation type="submission" date="2014-07" db="EMBL/GenBank/DDBJ databases">
        <authorList>
            <person name="Lee K."/>
            <person name="Lim J.Y."/>
            <person name="Hwang I."/>
        </authorList>
    </citation>
    <scope>NUCLEOTIDE SEQUENCE [LARGE SCALE GENOMIC DNA]</scope>
    <source>
        <strain evidence="8 9">KL28</strain>
    </source>
</reference>
<proteinExistence type="inferred from homology"/>
<feature type="domain" description="ABC transporter" evidence="7">
    <location>
        <begin position="6"/>
        <end position="240"/>
    </location>
</feature>
<keyword evidence="2" id="KW-0813">Transport</keyword>
<evidence type="ECO:0000259" key="7">
    <source>
        <dbReference type="PROSITE" id="PS50893"/>
    </source>
</evidence>
<dbReference type="SUPFAM" id="SSF52540">
    <property type="entry name" value="P-loop containing nucleoside triphosphate hydrolases"/>
    <property type="match status" value="1"/>
</dbReference>
<dbReference type="CDD" id="cd03293">
    <property type="entry name" value="ABC_NrtD_SsuB_transporters"/>
    <property type="match status" value="1"/>
</dbReference>
<keyword evidence="5" id="KW-1278">Translocase</keyword>
<accession>A0A077FAY8</accession>
<dbReference type="RefSeq" id="WP_038612573.1">
    <property type="nucleotide sequence ID" value="NZ_CP009048.1"/>
</dbReference>
<dbReference type="OrthoDB" id="9802264at2"/>
<evidence type="ECO:0000256" key="6">
    <source>
        <dbReference type="SAM" id="MobiDB-lite"/>
    </source>
</evidence>
<dbReference type="SMART" id="SM00382">
    <property type="entry name" value="AAA"/>
    <property type="match status" value="1"/>
</dbReference>
<evidence type="ECO:0000256" key="1">
    <source>
        <dbReference type="ARBA" id="ARBA00005417"/>
    </source>
</evidence>
<dbReference type="AlphaFoldDB" id="A0A077FAY8"/>
<dbReference type="Gene3D" id="3.40.50.300">
    <property type="entry name" value="P-loop containing nucleotide triphosphate hydrolases"/>
    <property type="match status" value="1"/>
</dbReference>
<evidence type="ECO:0000256" key="2">
    <source>
        <dbReference type="ARBA" id="ARBA00022448"/>
    </source>
</evidence>
<dbReference type="KEGG" id="palk:PSAKL28_33080"/>
<evidence type="ECO:0000256" key="3">
    <source>
        <dbReference type="ARBA" id="ARBA00022741"/>
    </source>
</evidence>
<evidence type="ECO:0000313" key="8">
    <source>
        <dbReference type="EMBL" id="AIL62468.1"/>
    </source>
</evidence>
<dbReference type="eggNOG" id="COG1116">
    <property type="taxonomic scope" value="Bacteria"/>
</dbReference>
<protein>
    <submittedName>
        <fullName evidence="8">Sulfonate ABC transporter ATP-binding protein</fullName>
    </submittedName>
</protein>
<dbReference type="GO" id="GO:0005524">
    <property type="term" value="F:ATP binding"/>
    <property type="evidence" value="ECO:0007669"/>
    <property type="project" value="UniProtKB-KW"/>
</dbReference>
<evidence type="ECO:0000313" key="9">
    <source>
        <dbReference type="Proteomes" id="UP000028931"/>
    </source>
</evidence>
<comment type="similarity">
    <text evidence="1">Belongs to the ABC transporter superfamily.</text>
</comment>
<organism evidence="8 9">
    <name type="scientific">Pseudomonas alkylphenolica</name>
    <dbReference type="NCBI Taxonomy" id="237609"/>
    <lineage>
        <taxon>Bacteria</taxon>
        <taxon>Pseudomonadati</taxon>
        <taxon>Pseudomonadota</taxon>
        <taxon>Gammaproteobacteria</taxon>
        <taxon>Pseudomonadales</taxon>
        <taxon>Pseudomonadaceae</taxon>
        <taxon>Pseudomonas</taxon>
    </lineage>
</organism>
<dbReference type="InterPro" id="IPR003593">
    <property type="entry name" value="AAA+_ATPase"/>
</dbReference>
<gene>
    <name evidence="8" type="ORF">PSAKL28_33080</name>
</gene>
<dbReference type="InterPro" id="IPR027417">
    <property type="entry name" value="P-loop_NTPase"/>
</dbReference>
<dbReference type="InterPro" id="IPR050166">
    <property type="entry name" value="ABC_transporter_ATP-bind"/>
</dbReference>
<keyword evidence="4 8" id="KW-0067">ATP-binding</keyword>
<evidence type="ECO:0000256" key="5">
    <source>
        <dbReference type="ARBA" id="ARBA00022967"/>
    </source>
</evidence>
<keyword evidence="3" id="KW-0547">Nucleotide-binding</keyword>
<dbReference type="PROSITE" id="PS50893">
    <property type="entry name" value="ABC_TRANSPORTER_2"/>
    <property type="match status" value="1"/>
</dbReference>
<name>A0A077FAY8_9PSED</name>
<dbReference type="GO" id="GO:0016887">
    <property type="term" value="F:ATP hydrolysis activity"/>
    <property type="evidence" value="ECO:0007669"/>
    <property type="project" value="InterPro"/>
</dbReference>
<dbReference type="HOGENOM" id="CLU_000604_1_22_6"/>